<feature type="domain" description="FAD-binding PCMH-type" evidence="8">
    <location>
        <begin position="538"/>
        <end position="709"/>
    </location>
</feature>
<dbReference type="AlphaFoldDB" id="A0A9P8MIG7"/>
<evidence type="ECO:0000256" key="6">
    <source>
        <dbReference type="ARBA" id="ARBA00023002"/>
    </source>
</evidence>
<dbReference type="GO" id="GO:0016491">
    <property type="term" value="F:oxidoreductase activity"/>
    <property type="evidence" value="ECO:0007669"/>
    <property type="project" value="UniProtKB-KW"/>
</dbReference>
<feature type="transmembrane region" description="Helical" evidence="7">
    <location>
        <begin position="242"/>
        <end position="262"/>
    </location>
</feature>
<feature type="transmembrane region" description="Helical" evidence="7">
    <location>
        <begin position="328"/>
        <end position="347"/>
    </location>
</feature>
<dbReference type="InterPro" id="IPR011701">
    <property type="entry name" value="MFS"/>
</dbReference>
<feature type="transmembrane region" description="Helical" evidence="7">
    <location>
        <begin position="383"/>
        <end position="405"/>
    </location>
</feature>
<sequence length="1004" mass="109750">MFSFHVLKIDAKRPPHPSIAWHESTYSPPRIAYERLKSGYYTSNRGNSFYHPSAALSASDGATDDSEPKLPTVITVDVAYSCWPRMKWSQSDRRWMPDVPDSTSSVDGSESITDSGKSHIIVPDGGLRAWLVVVGGFIVYFFVFGLLNAFGSFQDIYTDGFIDWKHPGSGFSTKFAHFLVTQGIFFGTGTALLYYPATGAITEWFNEKRPLALGLAASGSAVGGALWSTYIPKLNNKLPHGAIFLVIGGLAAPLLFLGCLLIRERKGAAGHDESGDEVRPSQRSIRAAVLEWRFLALTWSLVILNTGILIPFNFLVVYAREKEVSEDVAYNLVAYTYLGSIIGRIGSGLLADFFGCFNVLFWESIIVGVMTLWWIQVHTAAELTAFAVLFGIFSGGLVPMGSACVAQTTPDMGHIGLRIGVMMACCAVGALGGAPLSVALLNLAGVLIFYNREQSVGKRPRIEQYKDLEIVFPFDICTMRALLVCLALCASLAAGSPWQGRDLRTCVAGVLGEGADKRVVGPEQSTYTDARMGESIQFDQMPALIAYASHASQVAPLIRCARRSRVKAVPRAGGHHFMAYSALGGALVIDITHIDFVDVSADKTTARVGAGIRLGALYTALNLHGRDWPGGICPTVGLSGFLGAGGFNMQMRTLGLGVDHVVAAEVVLANGSLVNASLAENSDLFWAVRGGGGGSYGIVVEWTLKLSQFPRSSMVQIKWHEPDSRVDLATRFFDWAPRTDPAFTSSVHVYKNRTEIQGWCLGCTLDHAKALMNSSGLLAIGKPEVHISGGCNSINARMFGFIVSECIPDTEVSKYAPPAMNVLQQPFTQVDKYPQFTWNETRQDPNSPQAQPWPRFRRMSKSFFMQKSKKLGREVVQSLVDRLTELPDEAAGWGEWHAWNISRKGEDEAAFAWRGEAYAHLEFILTGSEDAEKHKRLAEWNEDLEGYLRPLTGPASYAGYMDASISTDPLPSYYGHNADRLKLIKAKYDHADFFDNPLGISPGR</sequence>
<keyword evidence="6" id="KW-0560">Oxidoreductase</keyword>
<dbReference type="GO" id="GO:0071949">
    <property type="term" value="F:FAD binding"/>
    <property type="evidence" value="ECO:0007669"/>
    <property type="project" value="InterPro"/>
</dbReference>
<dbReference type="SUPFAM" id="SSF56176">
    <property type="entry name" value="FAD-binding/transporter-associated domain-like"/>
    <property type="match status" value="1"/>
</dbReference>
<keyword evidence="7" id="KW-1133">Transmembrane helix</keyword>
<dbReference type="GO" id="GO:0022857">
    <property type="term" value="F:transmembrane transporter activity"/>
    <property type="evidence" value="ECO:0007669"/>
    <property type="project" value="InterPro"/>
</dbReference>
<dbReference type="InterPro" id="IPR036318">
    <property type="entry name" value="FAD-bd_PCMH-like_sf"/>
</dbReference>
<evidence type="ECO:0000256" key="7">
    <source>
        <dbReference type="SAM" id="Phobius"/>
    </source>
</evidence>
<dbReference type="Gene3D" id="3.40.462.20">
    <property type="match status" value="2"/>
</dbReference>
<comment type="subcellular location">
    <subcellularLocation>
        <location evidence="2">Membrane</location>
        <topology evidence="2">Multi-pass membrane protein</topology>
    </subcellularLocation>
</comment>
<dbReference type="InterPro" id="IPR016169">
    <property type="entry name" value="FAD-bd_PCMH_sub2"/>
</dbReference>
<keyword evidence="7" id="KW-0472">Membrane</keyword>
<organism evidence="9 10">
    <name type="scientific">Metarhizium humberi</name>
    <dbReference type="NCBI Taxonomy" id="2596975"/>
    <lineage>
        <taxon>Eukaryota</taxon>
        <taxon>Fungi</taxon>
        <taxon>Dikarya</taxon>
        <taxon>Ascomycota</taxon>
        <taxon>Pezizomycotina</taxon>
        <taxon>Sordariomycetes</taxon>
        <taxon>Hypocreomycetidae</taxon>
        <taxon>Hypocreales</taxon>
        <taxon>Clavicipitaceae</taxon>
        <taxon>Metarhizium</taxon>
    </lineage>
</organism>
<evidence type="ECO:0000313" key="9">
    <source>
        <dbReference type="EMBL" id="KAH0600958.1"/>
    </source>
</evidence>
<evidence type="ECO:0000256" key="1">
    <source>
        <dbReference type="ARBA" id="ARBA00001974"/>
    </source>
</evidence>
<accession>A0A9P8MIG7</accession>
<dbReference type="InterPro" id="IPR036259">
    <property type="entry name" value="MFS_trans_sf"/>
</dbReference>
<keyword evidence="7" id="KW-0812">Transmembrane</keyword>
<gene>
    <name evidence="9" type="ORF">MHUMG1_01959</name>
</gene>
<dbReference type="InterPro" id="IPR016166">
    <property type="entry name" value="FAD-bd_PCMH"/>
</dbReference>
<feature type="transmembrane region" description="Helical" evidence="7">
    <location>
        <begin position="359"/>
        <end position="377"/>
    </location>
</feature>
<feature type="transmembrane region" description="Helical" evidence="7">
    <location>
        <begin position="417"/>
        <end position="450"/>
    </location>
</feature>
<evidence type="ECO:0000256" key="5">
    <source>
        <dbReference type="ARBA" id="ARBA00022827"/>
    </source>
</evidence>
<keyword evidence="10" id="KW-1185">Reference proteome</keyword>
<feature type="transmembrane region" description="Helical" evidence="7">
    <location>
        <begin position="175"/>
        <end position="195"/>
    </location>
</feature>
<dbReference type="PROSITE" id="PS51387">
    <property type="entry name" value="FAD_PCMH"/>
    <property type="match status" value="1"/>
</dbReference>
<feature type="transmembrane region" description="Helical" evidence="7">
    <location>
        <begin position="127"/>
        <end position="147"/>
    </location>
</feature>
<keyword evidence="5" id="KW-0274">FAD</keyword>
<evidence type="ECO:0000256" key="3">
    <source>
        <dbReference type="ARBA" id="ARBA00005466"/>
    </source>
</evidence>
<keyword evidence="4" id="KW-0285">Flavoprotein</keyword>
<dbReference type="InterPro" id="IPR006094">
    <property type="entry name" value="Oxid_FAD_bind_N"/>
</dbReference>
<evidence type="ECO:0000259" key="8">
    <source>
        <dbReference type="PROSITE" id="PS51387"/>
    </source>
</evidence>
<comment type="cofactor">
    <cofactor evidence="1">
        <name>FAD</name>
        <dbReference type="ChEBI" id="CHEBI:57692"/>
    </cofactor>
</comment>
<dbReference type="Gene3D" id="3.30.465.10">
    <property type="match status" value="2"/>
</dbReference>
<comment type="caution">
    <text evidence="9">The sequence shown here is derived from an EMBL/GenBank/DDBJ whole genome shotgun (WGS) entry which is preliminary data.</text>
</comment>
<dbReference type="Gene3D" id="1.20.1250.20">
    <property type="entry name" value="MFS general substrate transporter like domains"/>
    <property type="match status" value="1"/>
</dbReference>
<dbReference type="GO" id="GO:0016020">
    <property type="term" value="C:membrane"/>
    <property type="evidence" value="ECO:0007669"/>
    <property type="project" value="UniProtKB-SubCell"/>
</dbReference>
<comment type="similarity">
    <text evidence="3">Belongs to the oxygen-dependent FAD-linked oxidoreductase family.</text>
</comment>
<evidence type="ECO:0000313" key="10">
    <source>
        <dbReference type="Proteomes" id="UP000764110"/>
    </source>
</evidence>
<dbReference type="EMBL" id="JACEFI010000002">
    <property type="protein sequence ID" value="KAH0600958.1"/>
    <property type="molecule type" value="Genomic_DNA"/>
</dbReference>
<feature type="transmembrane region" description="Helical" evidence="7">
    <location>
        <begin position="294"/>
        <end position="316"/>
    </location>
</feature>
<dbReference type="InterPro" id="IPR012951">
    <property type="entry name" value="BBE"/>
</dbReference>
<reference evidence="9 10" key="1">
    <citation type="submission" date="2020-07" db="EMBL/GenBank/DDBJ databases">
        <title>Metarhizium humberi genome.</title>
        <authorList>
            <person name="Lysoe E."/>
        </authorList>
    </citation>
    <scope>NUCLEOTIDE SEQUENCE [LARGE SCALE GENOMIC DNA]</scope>
    <source>
        <strain evidence="9 10">ESALQ1638</strain>
    </source>
</reference>
<proteinExistence type="inferred from homology"/>
<name>A0A9P8MIG7_9HYPO</name>
<dbReference type="SUPFAM" id="SSF103473">
    <property type="entry name" value="MFS general substrate transporter"/>
    <property type="match status" value="1"/>
</dbReference>
<evidence type="ECO:0000256" key="4">
    <source>
        <dbReference type="ARBA" id="ARBA00022630"/>
    </source>
</evidence>
<dbReference type="PANTHER" id="PTHR42973:SF39">
    <property type="entry name" value="FAD-BINDING PCMH-TYPE DOMAIN-CONTAINING PROTEIN"/>
    <property type="match status" value="1"/>
</dbReference>
<dbReference type="Proteomes" id="UP000764110">
    <property type="component" value="Unassembled WGS sequence"/>
</dbReference>
<dbReference type="Pfam" id="PF01565">
    <property type="entry name" value="FAD_binding_4"/>
    <property type="match status" value="1"/>
</dbReference>
<dbReference type="InterPro" id="IPR050416">
    <property type="entry name" value="FAD-linked_Oxidoreductase"/>
</dbReference>
<evidence type="ECO:0000256" key="2">
    <source>
        <dbReference type="ARBA" id="ARBA00004141"/>
    </source>
</evidence>
<protein>
    <recommendedName>
        <fullName evidence="8">FAD-binding PCMH-type domain-containing protein</fullName>
    </recommendedName>
</protein>
<feature type="transmembrane region" description="Helical" evidence="7">
    <location>
        <begin position="211"/>
        <end position="230"/>
    </location>
</feature>
<dbReference type="Pfam" id="PF08031">
    <property type="entry name" value="BBE"/>
    <property type="match status" value="1"/>
</dbReference>
<dbReference type="Pfam" id="PF07690">
    <property type="entry name" value="MFS_1"/>
    <property type="match status" value="1"/>
</dbReference>
<dbReference type="PANTHER" id="PTHR42973">
    <property type="entry name" value="BINDING OXIDOREDUCTASE, PUTATIVE (AFU_ORTHOLOGUE AFUA_1G17690)-RELATED"/>
    <property type="match status" value="1"/>
</dbReference>